<evidence type="ECO:0000313" key="3">
    <source>
        <dbReference type="Proteomes" id="UP000053557"/>
    </source>
</evidence>
<protein>
    <submittedName>
        <fullName evidence="2">Uncharacterized protein</fullName>
    </submittedName>
</protein>
<sequence>MRGERILQTVVLALYATASTRLLYTGEVYRIAGVSSIPSLLVATVLLWLLFAISSLSVVRRWQQDTGGAAPQGVLRGTLYAVFAFPPAVILLHSALSLVV</sequence>
<feature type="transmembrane region" description="Helical" evidence="1">
    <location>
        <begin position="28"/>
        <end position="53"/>
    </location>
</feature>
<dbReference type="AlphaFoldDB" id="A0A101XR39"/>
<evidence type="ECO:0000313" key="2">
    <source>
        <dbReference type="EMBL" id="KUO95982.1"/>
    </source>
</evidence>
<dbReference type="RefSeq" id="WP_067715330.1">
    <property type="nucleotide sequence ID" value="NZ_LPVJ01000030.1"/>
</dbReference>
<dbReference type="Proteomes" id="UP000053557">
    <property type="component" value="Unassembled WGS sequence"/>
</dbReference>
<keyword evidence="1" id="KW-1133">Transmembrane helix</keyword>
<evidence type="ECO:0000256" key="1">
    <source>
        <dbReference type="SAM" id="Phobius"/>
    </source>
</evidence>
<feature type="transmembrane region" description="Helical" evidence="1">
    <location>
        <begin position="74"/>
        <end position="96"/>
    </location>
</feature>
<accession>A0A101XR39</accession>
<gene>
    <name evidence="2" type="ORF">ATW55_02585</name>
</gene>
<keyword evidence="1" id="KW-0472">Membrane</keyword>
<name>A0A101XR39_9BACL</name>
<keyword evidence="3" id="KW-1185">Reference proteome</keyword>
<dbReference type="EMBL" id="LPVJ01000030">
    <property type="protein sequence ID" value="KUO95982.1"/>
    <property type="molecule type" value="Genomic_DNA"/>
</dbReference>
<organism evidence="2 3">
    <name type="scientific">Ferroacidibacillus organovorans</name>
    <dbReference type="NCBI Taxonomy" id="1765683"/>
    <lineage>
        <taxon>Bacteria</taxon>
        <taxon>Bacillati</taxon>
        <taxon>Bacillota</taxon>
        <taxon>Bacilli</taxon>
        <taxon>Bacillales</taxon>
        <taxon>Alicyclobacillaceae</taxon>
        <taxon>Ferroacidibacillus</taxon>
    </lineage>
</organism>
<comment type="caution">
    <text evidence="2">The sequence shown here is derived from an EMBL/GenBank/DDBJ whole genome shotgun (WGS) entry which is preliminary data.</text>
</comment>
<reference evidence="2 3" key="1">
    <citation type="submission" date="2015-12" db="EMBL/GenBank/DDBJ databases">
        <title>Draft genome sequence of Acidibacillus ferrooxidans ITV001, isolated from a chalcopyrite acid mine drainage site in Brazil.</title>
        <authorList>
            <person name="Dall'Agnol H."/>
            <person name="Nancucheo I."/>
            <person name="Johnson B."/>
            <person name="Oliveira R."/>
            <person name="Leite L."/>
            <person name="Pylro V."/>
            <person name="Nunes G.L."/>
            <person name="Tzotzos G."/>
            <person name="Fernandes G.R."/>
            <person name="Dutra J."/>
            <person name="Orellana S.C."/>
            <person name="Oliveira G."/>
        </authorList>
    </citation>
    <scope>NUCLEOTIDE SEQUENCE [LARGE SCALE GENOMIC DNA]</scope>
    <source>
        <strain evidence="3">ITV01</strain>
    </source>
</reference>
<keyword evidence="1" id="KW-0812">Transmembrane</keyword>
<dbReference type="OrthoDB" id="9940986at2"/>
<proteinExistence type="predicted"/>